<dbReference type="InterPro" id="IPR014746">
    <property type="entry name" value="Gln_synth/guanido_kin_cat_dom"/>
</dbReference>
<evidence type="ECO:0000313" key="13">
    <source>
        <dbReference type="Proteomes" id="UP000027987"/>
    </source>
</evidence>
<dbReference type="PATRIC" id="fig|1217721.7.peg.1116"/>
<evidence type="ECO:0000256" key="9">
    <source>
        <dbReference type="ARBA" id="ARBA00023157"/>
    </source>
</evidence>
<dbReference type="PANTHER" id="PTHR34378">
    <property type="entry name" value="GLUTAMATE--CYSTEINE LIGASE, CHLOROPLASTIC"/>
    <property type="match status" value="1"/>
</dbReference>
<organism evidence="12 13">
    <name type="scientific">Dyella japonica A8</name>
    <dbReference type="NCBI Taxonomy" id="1217721"/>
    <lineage>
        <taxon>Bacteria</taxon>
        <taxon>Pseudomonadati</taxon>
        <taxon>Pseudomonadota</taxon>
        <taxon>Gammaproteobacteria</taxon>
        <taxon>Lysobacterales</taxon>
        <taxon>Rhodanobacteraceae</taxon>
        <taxon>Dyella</taxon>
    </lineage>
</organism>
<evidence type="ECO:0000256" key="8">
    <source>
        <dbReference type="ARBA" id="ARBA00022946"/>
    </source>
</evidence>
<keyword evidence="9 11" id="KW-1015">Disulfide bond</keyword>
<dbReference type="PIRSF" id="PIRSF017901">
    <property type="entry name" value="GCL"/>
    <property type="match status" value="1"/>
</dbReference>
<comment type="catalytic activity">
    <reaction evidence="10">
        <text>L-cysteine + L-glutamate + ATP = gamma-L-glutamyl-L-cysteine + ADP + phosphate + H(+)</text>
        <dbReference type="Rhea" id="RHEA:13285"/>
        <dbReference type="ChEBI" id="CHEBI:15378"/>
        <dbReference type="ChEBI" id="CHEBI:29985"/>
        <dbReference type="ChEBI" id="CHEBI:30616"/>
        <dbReference type="ChEBI" id="CHEBI:35235"/>
        <dbReference type="ChEBI" id="CHEBI:43474"/>
        <dbReference type="ChEBI" id="CHEBI:58173"/>
        <dbReference type="ChEBI" id="CHEBI:456216"/>
        <dbReference type="EC" id="6.3.2.2"/>
    </reaction>
</comment>
<comment type="pathway">
    <text evidence="1">Sulfur metabolism; glutathione biosynthesis; glutathione from L-cysteine and L-glutamate: step 1/2.</text>
</comment>
<gene>
    <name evidence="12" type="ORF">HY57_05325</name>
</gene>
<keyword evidence="13" id="KW-1185">Reference proteome</keyword>
<evidence type="ECO:0000256" key="5">
    <source>
        <dbReference type="ARBA" id="ARBA00022684"/>
    </source>
</evidence>
<dbReference type="RefSeq" id="WP_019463764.1">
    <property type="nucleotide sequence ID" value="NZ_ALOY01000080.1"/>
</dbReference>
<evidence type="ECO:0000256" key="3">
    <source>
        <dbReference type="ARBA" id="ARBA00011153"/>
    </source>
</evidence>
<proteinExistence type="inferred from homology"/>
<keyword evidence="7 10" id="KW-0067">ATP-binding</keyword>
<reference evidence="12 13" key="1">
    <citation type="submission" date="2014-07" db="EMBL/GenBank/DDBJ databases">
        <title>Complete Genome Sequence of Dyella japonica Strain A8 Isolated from Malaysian Tropical Soil.</title>
        <authorList>
            <person name="Hui R.K.H."/>
            <person name="Chen J.-W."/>
            <person name="Chan K.-G."/>
            <person name="Leung F.C.C."/>
        </authorList>
    </citation>
    <scope>NUCLEOTIDE SEQUENCE [LARGE SCALE GENOMIC DNA]</scope>
    <source>
        <strain evidence="12 13">A8</strain>
    </source>
</reference>
<dbReference type="SUPFAM" id="SSF55931">
    <property type="entry name" value="Glutamine synthetase/guanido kinase"/>
    <property type="match status" value="1"/>
</dbReference>
<dbReference type="InterPro" id="IPR035434">
    <property type="entry name" value="GCL_bact_plant"/>
</dbReference>
<comment type="similarity">
    <text evidence="10">Belongs to the glutamate--cysteine ligase type 2 family. EgtA subfamily.</text>
</comment>
<dbReference type="KEGG" id="dja:HY57_05325"/>
<evidence type="ECO:0000256" key="2">
    <source>
        <dbReference type="ARBA" id="ARBA00010253"/>
    </source>
</evidence>
<evidence type="ECO:0000256" key="6">
    <source>
        <dbReference type="ARBA" id="ARBA00022741"/>
    </source>
</evidence>
<dbReference type="GO" id="GO:0005524">
    <property type="term" value="F:ATP binding"/>
    <property type="evidence" value="ECO:0007669"/>
    <property type="project" value="UniProtKB-UniRule"/>
</dbReference>
<evidence type="ECO:0000313" key="12">
    <source>
        <dbReference type="EMBL" id="AIF46720.1"/>
    </source>
</evidence>
<evidence type="ECO:0000256" key="10">
    <source>
        <dbReference type="PIRNR" id="PIRNR017901"/>
    </source>
</evidence>
<dbReference type="InterPro" id="IPR006336">
    <property type="entry name" value="GCS2"/>
</dbReference>
<dbReference type="HOGENOM" id="CLU_026610_1_0_6"/>
<sequence length="455" mass="51545">MSIPSAVKSTPIDSRQQLVDYLAAGEKPRDAWRIGTEHEKFGFLTDTLRPPTFEGDRGIRVLLETLATRYGWEVSREGDNPVALSRDKASITLEPAGQLELSGAPLESIHQTCMEVNTHLTEVRSIAEGLGMGFLGMGFQPKWRRDEMPWMPKGRYKIMREYMPKVGNLGLDMMTRTCTVQVNLDFDSEADMVRKFRTSLALQPIATALFADSPFTDGHPNGYLSYRSHVWEDTDPDRTGMLDFVFEDGFGYERYVDYMLDVPMYFSYQNGNYIDLSGQDFKRFMAGNLPAVPGVRATMKDWADHLTTAFPEVRLKQYLEMRGADGGPWNRLCALPALWVGLLYDDDALTAAWDLVKDFSRAERQALRDGVPRQALKLPFRTHSVRELAAETLKIASHGLKRRARLNKSGADESIFLEPLIEIVEAGQTPAERKLELFHGPWHGSVDPVFREFAY</sequence>
<dbReference type="PANTHER" id="PTHR34378:SF1">
    <property type="entry name" value="GLUTAMATE--CYSTEINE LIGASE, CHLOROPLASTIC"/>
    <property type="match status" value="1"/>
</dbReference>
<keyword evidence="5" id="KW-0317">Glutathione biosynthesis</keyword>
<evidence type="ECO:0000256" key="11">
    <source>
        <dbReference type="PIRSR" id="PIRSR017901-50"/>
    </source>
</evidence>
<dbReference type="InterPro" id="IPR011556">
    <property type="entry name" value="Glut_cys_lig_pln_type"/>
</dbReference>
<dbReference type="OrthoDB" id="9780152at2"/>
<dbReference type="STRING" id="1217721.HY57_05325"/>
<dbReference type="Pfam" id="PF04107">
    <property type="entry name" value="GCS2"/>
    <property type="match status" value="1"/>
</dbReference>
<comment type="subunit">
    <text evidence="3">Homodimer or monomer when oxidized or reduced, respectively.</text>
</comment>
<keyword evidence="8" id="KW-0809">Transit peptide</keyword>
<evidence type="ECO:0000256" key="1">
    <source>
        <dbReference type="ARBA" id="ARBA00005006"/>
    </source>
</evidence>
<dbReference type="Gene3D" id="3.30.590.20">
    <property type="match status" value="1"/>
</dbReference>
<protein>
    <recommendedName>
        <fullName evidence="10">Glutamate--cysteine ligase</fullName>
        <ecNumber evidence="10">6.3.2.2</ecNumber>
    </recommendedName>
</protein>
<dbReference type="GO" id="GO:0004357">
    <property type="term" value="F:glutamate-cysteine ligase activity"/>
    <property type="evidence" value="ECO:0007669"/>
    <property type="project" value="UniProtKB-UniRule"/>
</dbReference>
<dbReference type="GO" id="GO:0006750">
    <property type="term" value="P:glutathione biosynthetic process"/>
    <property type="evidence" value="ECO:0007669"/>
    <property type="project" value="UniProtKB-UniRule"/>
</dbReference>
<evidence type="ECO:0000256" key="4">
    <source>
        <dbReference type="ARBA" id="ARBA00022598"/>
    </source>
</evidence>
<feature type="disulfide bond" evidence="11">
    <location>
        <begin position="113"/>
        <end position="333"/>
    </location>
</feature>
<comment type="function">
    <text evidence="10">Catalyzes the synthesis of gamma-glutamylcysteine (gamma-GC).</text>
</comment>
<evidence type="ECO:0000256" key="7">
    <source>
        <dbReference type="ARBA" id="ARBA00022840"/>
    </source>
</evidence>
<dbReference type="EC" id="6.3.2.2" evidence="10"/>
<dbReference type="EMBL" id="CP008884">
    <property type="protein sequence ID" value="AIF46720.1"/>
    <property type="molecule type" value="Genomic_DNA"/>
</dbReference>
<dbReference type="Proteomes" id="UP000027987">
    <property type="component" value="Chromosome"/>
</dbReference>
<keyword evidence="4 10" id="KW-0436">Ligase</keyword>
<keyword evidence="6 10" id="KW-0547">Nucleotide-binding</keyword>
<dbReference type="NCBIfam" id="TIGR01436">
    <property type="entry name" value="glu_cys_lig_pln"/>
    <property type="match status" value="1"/>
</dbReference>
<dbReference type="AlphaFoldDB" id="A0A075JYQ0"/>
<accession>A0A075JYQ0</accession>
<comment type="similarity">
    <text evidence="2">Belongs to the carboxylate-amine ligase family. Glutamate--cysteine ligase type 2 subfamily.</text>
</comment>
<name>A0A075JYQ0_9GAMM</name>